<dbReference type="Pfam" id="PF14103">
    <property type="entry name" value="DUF4276"/>
    <property type="match status" value="1"/>
</dbReference>
<protein>
    <recommendedName>
        <fullName evidence="2">DUF4276 family protein</fullName>
    </recommendedName>
</protein>
<sequence length="221" mass="25656">MVTITIYLEGGVLPNLNDAAQTNSNTSRLREAFSKLLRQVFLEEDYNLEIKPSGGYKSATKRFKELREKEQETVLLIDLDGPKTEKPKRLEALDLVEHVKEVFFMIQEMEAWILSQPSKIEQFAQKEQFIIKNEEKRVVDNTLIKGKNIGDIKKPSGRLSTIFEQHFQVIKQRRGQKSKAKKRSYGKLKDAPSLLELLDLSRLRKSFEDVENLILYIESKK</sequence>
<evidence type="ECO:0000313" key="1">
    <source>
        <dbReference type="EMBL" id="CAA6808147.1"/>
    </source>
</evidence>
<evidence type="ECO:0008006" key="2">
    <source>
        <dbReference type="Google" id="ProtNLM"/>
    </source>
</evidence>
<dbReference type="EMBL" id="CACVAQ010000139">
    <property type="protein sequence ID" value="CAA6808147.1"/>
    <property type="molecule type" value="Genomic_DNA"/>
</dbReference>
<gene>
    <name evidence="1" type="ORF">HELGO_WM13389</name>
</gene>
<name>A0A6S6SI82_9BACT</name>
<dbReference type="InterPro" id="IPR025455">
    <property type="entry name" value="DUF4276"/>
</dbReference>
<reference evidence="1" key="1">
    <citation type="submission" date="2020-01" db="EMBL/GenBank/DDBJ databases">
        <authorList>
            <person name="Meier V. D."/>
            <person name="Meier V D."/>
        </authorList>
    </citation>
    <scope>NUCLEOTIDE SEQUENCE</scope>
    <source>
        <strain evidence="1">HLG_WM_MAG_10</strain>
    </source>
</reference>
<accession>A0A6S6SI82</accession>
<proteinExistence type="predicted"/>
<organism evidence="1">
    <name type="scientific">uncultured Aureispira sp</name>
    <dbReference type="NCBI Taxonomy" id="1331704"/>
    <lineage>
        <taxon>Bacteria</taxon>
        <taxon>Pseudomonadati</taxon>
        <taxon>Bacteroidota</taxon>
        <taxon>Saprospiria</taxon>
        <taxon>Saprospirales</taxon>
        <taxon>Saprospiraceae</taxon>
        <taxon>Aureispira</taxon>
        <taxon>environmental samples</taxon>
    </lineage>
</organism>
<dbReference type="AlphaFoldDB" id="A0A6S6SI82"/>